<sequence>MRQSSYDSETVATEEEAKNRISIHNQEDGERYKEKEEKVPPKKILEIMSSFSDSQPKINAKKRRSIKRGSITSLGGSGRRRLSFTLSFLSLFESKNTAFDDVYDEEEEEEEDVPEEGTTTTRRDTLSNTRIEASKAYLVRGPVSKKLGPYVYHHRKKLGVLCFLSFIIIVGLSAVLIWLKLSNAKLLSLQIRAENGGEDETEVLNTTFTLTNELLLDNSTHLSSQPTISPTARPTLGPIPYSTLQYAFEDTPNHLRHHKPAV</sequence>
<accession>A0A7S1Z5N5</accession>
<keyword evidence="2" id="KW-0472">Membrane</keyword>
<gene>
    <name evidence="3" type="ORF">DBRI1063_LOCUS10680</name>
</gene>
<name>A0A7S1Z5N5_9STRA</name>
<evidence type="ECO:0000313" key="3">
    <source>
        <dbReference type="EMBL" id="CAD9329277.1"/>
    </source>
</evidence>
<evidence type="ECO:0000256" key="2">
    <source>
        <dbReference type="SAM" id="Phobius"/>
    </source>
</evidence>
<proteinExistence type="predicted"/>
<organism evidence="3">
    <name type="scientific">Ditylum brightwellii</name>
    <dbReference type="NCBI Taxonomy" id="49249"/>
    <lineage>
        <taxon>Eukaryota</taxon>
        <taxon>Sar</taxon>
        <taxon>Stramenopiles</taxon>
        <taxon>Ochrophyta</taxon>
        <taxon>Bacillariophyta</taxon>
        <taxon>Mediophyceae</taxon>
        <taxon>Lithodesmiophycidae</taxon>
        <taxon>Lithodesmiales</taxon>
        <taxon>Lithodesmiaceae</taxon>
        <taxon>Ditylum</taxon>
    </lineage>
</organism>
<feature type="region of interest" description="Disordered" evidence="1">
    <location>
        <begin position="104"/>
        <end position="124"/>
    </location>
</feature>
<feature type="region of interest" description="Disordered" evidence="1">
    <location>
        <begin position="1"/>
        <end position="40"/>
    </location>
</feature>
<dbReference type="EMBL" id="HBGN01016586">
    <property type="protein sequence ID" value="CAD9329277.1"/>
    <property type="molecule type" value="Transcribed_RNA"/>
</dbReference>
<feature type="compositionally biased region" description="Basic and acidic residues" evidence="1">
    <location>
        <begin position="15"/>
        <end position="40"/>
    </location>
</feature>
<feature type="transmembrane region" description="Helical" evidence="2">
    <location>
        <begin position="158"/>
        <end position="179"/>
    </location>
</feature>
<dbReference type="AlphaFoldDB" id="A0A7S1Z5N5"/>
<evidence type="ECO:0000256" key="1">
    <source>
        <dbReference type="SAM" id="MobiDB-lite"/>
    </source>
</evidence>
<keyword evidence="2" id="KW-0812">Transmembrane</keyword>
<feature type="compositionally biased region" description="Polar residues" evidence="1">
    <location>
        <begin position="1"/>
        <end position="11"/>
    </location>
</feature>
<reference evidence="3" key="1">
    <citation type="submission" date="2021-01" db="EMBL/GenBank/DDBJ databases">
        <authorList>
            <person name="Corre E."/>
            <person name="Pelletier E."/>
            <person name="Niang G."/>
            <person name="Scheremetjew M."/>
            <person name="Finn R."/>
            <person name="Kale V."/>
            <person name="Holt S."/>
            <person name="Cochrane G."/>
            <person name="Meng A."/>
            <person name="Brown T."/>
            <person name="Cohen L."/>
        </authorList>
    </citation>
    <scope>NUCLEOTIDE SEQUENCE</scope>
    <source>
        <strain evidence="3">Pop2</strain>
    </source>
</reference>
<keyword evidence="2" id="KW-1133">Transmembrane helix</keyword>
<feature type="compositionally biased region" description="Acidic residues" evidence="1">
    <location>
        <begin position="104"/>
        <end position="115"/>
    </location>
</feature>
<protein>
    <submittedName>
        <fullName evidence="3">Uncharacterized protein</fullName>
    </submittedName>
</protein>